<dbReference type="GO" id="GO:0004643">
    <property type="term" value="F:phosphoribosylaminoimidazolecarboxamide formyltransferase activity"/>
    <property type="evidence" value="ECO:0007669"/>
    <property type="project" value="InterPro"/>
</dbReference>
<dbReference type="PANTHER" id="PTHR11692:SF0">
    <property type="entry name" value="BIFUNCTIONAL PURINE BIOSYNTHESIS PROTEIN ATIC"/>
    <property type="match status" value="1"/>
</dbReference>
<evidence type="ECO:0000256" key="3">
    <source>
        <dbReference type="ARBA" id="ARBA00022801"/>
    </source>
</evidence>
<keyword evidence="7" id="KW-1185">Reference proteome</keyword>
<evidence type="ECO:0000313" key="6">
    <source>
        <dbReference type="EMBL" id="ACY76071.1"/>
    </source>
</evidence>
<dbReference type="KEGG" id="vg:3294423"/>
<dbReference type="RefSeq" id="YP_214422.1">
    <property type="nucleotide sequence ID" value="NC_006883.2"/>
</dbReference>
<organism evidence="5 7">
    <name type="scientific">Prochlorococcus phage P-SSM2</name>
    <dbReference type="NCBI Taxonomy" id="268746"/>
    <lineage>
        <taxon>Viruses</taxon>
        <taxon>Duplodnaviria</taxon>
        <taxon>Heunggongvirae</taxon>
        <taxon>Uroviricota</taxon>
        <taxon>Caudoviricetes</taxon>
        <taxon>Pantevenvirales</taxon>
        <taxon>Kyanoviridae</taxon>
        <taxon>Salacisavirus</taxon>
        <taxon>Salacisavirus pssm2</taxon>
    </lineage>
</organism>
<gene>
    <name evidence="5" type="primary">purH</name>
    <name evidence="6" type="ORF">PCMG_00195</name>
    <name evidence="5" type="ORF">PSSM2_190</name>
</gene>
<dbReference type="EMBL" id="AY939844">
    <property type="protein sequence ID" value="AAX44568.1"/>
    <property type="molecule type" value="Genomic_DNA"/>
</dbReference>
<evidence type="ECO:0000256" key="2">
    <source>
        <dbReference type="ARBA" id="ARBA00022755"/>
    </source>
</evidence>
<dbReference type="InterPro" id="IPR016193">
    <property type="entry name" value="Cytidine_deaminase-like"/>
</dbReference>
<dbReference type="SMART" id="SM00798">
    <property type="entry name" value="AICARFT_IMPCHas"/>
    <property type="match status" value="1"/>
</dbReference>
<keyword evidence="2" id="KW-0658">Purine biosynthesis</keyword>
<dbReference type="SUPFAM" id="SSF53927">
    <property type="entry name" value="Cytidine deaminase-like"/>
    <property type="match status" value="1"/>
</dbReference>
<dbReference type="PANTHER" id="PTHR11692">
    <property type="entry name" value="BIFUNCTIONAL PURINE BIOSYNTHESIS PROTEIN PURH"/>
    <property type="match status" value="1"/>
</dbReference>
<evidence type="ECO:0000313" key="7">
    <source>
        <dbReference type="Proteomes" id="UP000000991"/>
    </source>
</evidence>
<dbReference type="Pfam" id="PF01808">
    <property type="entry name" value="AICARFT_IMPCHas"/>
    <property type="match status" value="1"/>
</dbReference>
<dbReference type="InterPro" id="IPR002695">
    <property type="entry name" value="PurH-like"/>
</dbReference>
<dbReference type="Proteomes" id="UP000013923">
    <property type="component" value="Genome"/>
</dbReference>
<evidence type="ECO:0000256" key="4">
    <source>
        <dbReference type="ARBA" id="ARBA00023268"/>
    </source>
</evidence>
<keyword evidence="1 5" id="KW-0808">Transferase</keyword>
<dbReference type="Proteomes" id="UP000000991">
    <property type="component" value="Segment"/>
</dbReference>
<dbReference type="InterPro" id="IPR024051">
    <property type="entry name" value="AICAR_Tfase_dup_dom_sf"/>
</dbReference>
<evidence type="ECO:0000256" key="1">
    <source>
        <dbReference type="ARBA" id="ARBA00022679"/>
    </source>
</evidence>
<protein>
    <submittedName>
        <fullName evidence="5">5-aminoimidazole-4-carboxamide ribonucleotide formyltransferase/IMP cyclohydrolase</fullName>
    </submittedName>
    <submittedName>
        <fullName evidence="6">Bifunctional phosphoribosylaminoimidazolecarboxamide formyltransferase/IMP cyclohydrolase</fullName>
    </submittedName>
</protein>
<sequence length="313" mass="34181">MHDSSKLLTGLKFKQTLRYGENPQQQATWCVYPDHGLSSANQLQGKELSYNNLIDLDAAVSTVKEFPDEPAAVVIKHTNPCGVAIGKTIDSALTRALDSDRVSCFGGIIALNREVNTECANEIIGAFYECIVAPSFSDEAKEILASKKNLRLLELDIDNIQLKPYNVRSILGGVLVQEKDNDPVNIDDWKVVSERQPSVQERIDLTFAWKVCRHVRSNAILVASDGATLGVGAGQMNRVGSAKIALTSYTQVSGAALASDGFFPFGDTVRLAYDYGIKALIQPGGSIKDQESIDACNELGMTMIFTNKRHFLH</sequence>
<organismHost>
    <name type="scientific">Prochlorococcus</name>
    <dbReference type="NCBI Taxonomy" id="1218"/>
</organismHost>
<dbReference type="Gene3D" id="3.40.140.20">
    <property type="match status" value="2"/>
</dbReference>
<evidence type="ECO:0000313" key="8">
    <source>
        <dbReference type="Proteomes" id="UP000013923"/>
    </source>
</evidence>
<dbReference type="FunFam" id="3.40.140.20:FF:000001">
    <property type="entry name" value="Bifunctional purine biosynthesis protein PurH"/>
    <property type="match status" value="1"/>
</dbReference>
<reference evidence="6 8" key="2">
    <citation type="submission" date="2009-10" db="EMBL/GenBank/DDBJ databases">
        <title>The Genome Sequence of Prochlorococcus phage P-SSM2.</title>
        <authorList>
            <consortium name="The Broad Institute Genome Sequencing Platform"/>
            <person name="Henn M.R."/>
            <person name="Sullivan M.S."/>
            <person name="Osburne M.S."/>
            <person name="Levin J."/>
            <person name="Malboeuf C."/>
            <person name="Casali M."/>
            <person name="Russ C."/>
            <person name="Lennon N."/>
            <person name="Chapman S.B."/>
            <person name="Erlich R."/>
            <person name="Young S.K."/>
            <person name="Koehrsen M."/>
            <person name="Yandava C."/>
            <person name="Zeng Q."/>
            <person name="Alvarado L."/>
            <person name="Anderson S."/>
            <person name="Berlin A."/>
            <person name="Borenstein D."/>
            <person name="Chen Z."/>
            <person name="Engels R."/>
            <person name="Freedman E."/>
            <person name="Gellesch M."/>
            <person name="Goldberg J."/>
            <person name="Green L."/>
            <person name="Griggs A."/>
            <person name="Gujja S."/>
            <person name="Heilman E.R."/>
            <person name="Heiman D."/>
            <person name="Hepburn T."/>
            <person name="Howarth C."/>
            <person name="Jen D."/>
            <person name="Larson L."/>
            <person name="Lewis B."/>
            <person name="Mehta T."/>
            <person name="Park D."/>
            <person name="Pearson M."/>
            <person name="Richards J."/>
            <person name="Rizzolo K."/>
            <person name="Roberts A."/>
            <person name="Ryan E."/>
            <person name="Saif S."/>
            <person name="Shea T."/>
            <person name="Shenoy N."/>
            <person name="Sisk P."/>
            <person name="Stolte C."/>
            <person name="Sykes S."/>
            <person name="Walk T."/>
            <person name="White J."/>
            <person name="Yu Q."/>
            <person name="Coleman M.L."/>
            <person name="Huang K.H."/>
            <person name="Weigele P.R."/>
            <person name="DeFrancesco A.S."/>
            <person name="Kern S.E."/>
            <person name="Thompson L.R."/>
            <person name="Fu R."/>
            <person name="Hombeck B."/>
            <person name="Chisholm S.W."/>
            <person name="Haas B."/>
            <person name="Nusbaum C."/>
            <person name="Birren B."/>
        </authorList>
    </citation>
    <scope>NUCLEOTIDE SEQUENCE [LARGE SCALE GENOMIC DNA]</scope>
    <source>
        <strain evidence="6">P-SSM2</strain>
    </source>
</reference>
<dbReference type="GO" id="GO:0006189">
    <property type="term" value="P:'de novo' IMP biosynthetic process"/>
    <property type="evidence" value="ECO:0007669"/>
    <property type="project" value="TreeGrafter"/>
</dbReference>
<keyword evidence="3 5" id="KW-0378">Hydrolase</keyword>
<accession>Q58MG4</accession>
<reference evidence="5 7" key="1">
    <citation type="journal article" date="2005" name="PLoS Biol.">
        <title>Three Prochlorococcus cyanophage genomes: signature features and ecological interpretations.</title>
        <authorList>
            <person name="Sullivan M.B."/>
            <person name="Coleman M.L."/>
            <person name="Weigele P."/>
            <person name="Rohwer F."/>
            <person name="Chisholm S.W."/>
        </authorList>
    </citation>
    <scope>NUCLEOTIDE SEQUENCE</scope>
</reference>
<dbReference type="GO" id="GO:0003937">
    <property type="term" value="F:IMP cyclohydrolase activity"/>
    <property type="evidence" value="ECO:0007669"/>
    <property type="project" value="InterPro"/>
</dbReference>
<dbReference type="OrthoDB" id="34552at10239"/>
<dbReference type="GeneID" id="3294423"/>
<keyword evidence="4" id="KW-0511">Multifunctional enzyme</keyword>
<name>Q58MG4_BPPRM</name>
<dbReference type="NCBIfam" id="NF002049">
    <property type="entry name" value="PRK00881.1"/>
    <property type="match status" value="1"/>
</dbReference>
<evidence type="ECO:0000313" key="5">
    <source>
        <dbReference type="EMBL" id="AAX44568.1"/>
    </source>
</evidence>
<dbReference type="EMBL" id="GU071092">
    <property type="protein sequence ID" value="ACY76071.1"/>
    <property type="molecule type" value="Genomic_DNA"/>
</dbReference>
<proteinExistence type="predicted"/>
<reference evidence="5 7" key="3">
    <citation type="journal article" date="2010" name="Environ. Microbiol.">
        <title>Genomic analysis of oceanic cyanobacterial myoviruses compared with T4-like myoviruses from diverse hosts and environments.</title>
        <authorList>
            <person name="Sullivan M.B."/>
            <person name="Huang K.H."/>
            <person name="Ignacio-Espinoza J.C."/>
            <person name="Berlin A.M."/>
            <person name="Kelly L."/>
            <person name="Weigele P.R."/>
            <person name="DeFrancesco A.S."/>
            <person name="Kern S.E."/>
            <person name="Thompson L.R."/>
            <person name="Young S."/>
            <person name="Yandava C."/>
            <person name="Fu R."/>
            <person name="Krastins B."/>
            <person name="Chase M."/>
            <person name="Sarracino D."/>
            <person name="Osburne M.S."/>
            <person name="Henn M.R."/>
            <person name="Chisholm S.W."/>
        </authorList>
    </citation>
    <scope>NUCLEOTIDE SEQUENCE [LARGE SCALE GENOMIC DNA]</scope>
</reference>